<evidence type="ECO:0000313" key="3">
    <source>
        <dbReference type="Proteomes" id="UP000236737"/>
    </source>
</evidence>
<dbReference type="EMBL" id="FNVP01000001">
    <property type="protein sequence ID" value="SEF55028.1"/>
    <property type="molecule type" value="Genomic_DNA"/>
</dbReference>
<proteinExistence type="predicted"/>
<organism evidence="2 3">
    <name type="scientific">Flavobacterium urumqiense</name>
    <dbReference type="NCBI Taxonomy" id="935224"/>
    <lineage>
        <taxon>Bacteria</taxon>
        <taxon>Pseudomonadati</taxon>
        <taxon>Bacteroidota</taxon>
        <taxon>Flavobacteriia</taxon>
        <taxon>Flavobacteriales</taxon>
        <taxon>Flavobacteriaceae</taxon>
        <taxon>Flavobacterium</taxon>
    </lineage>
</organism>
<evidence type="ECO:0000313" key="2">
    <source>
        <dbReference type="EMBL" id="SEF55028.1"/>
    </source>
</evidence>
<dbReference type="RefSeq" id="WP_103998596.1">
    <property type="nucleotide sequence ID" value="NZ_FNVP01000001.1"/>
</dbReference>
<dbReference type="AlphaFoldDB" id="A0A1H5SYL1"/>
<evidence type="ECO:0000256" key="1">
    <source>
        <dbReference type="SAM" id="SignalP"/>
    </source>
</evidence>
<dbReference type="OrthoDB" id="163809at2"/>
<feature type="signal peptide" evidence="1">
    <location>
        <begin position="1"/>
        <end position="18"/>
    </location>
</feature>
<feature type="chain" id="PRO_5009284474" evidence="1">
    <location>
        <begin position="19"/>
        <end position="144"/>
    </location>
</feature>
<keyword evidence="3" id="KW-1185">Reference proteome</keyword>
<protein>
    <submittedName>
        <fullName evidence="2">Uncharacterized protein</fullName>
    </submittedName>
</protein>
<gene>
    <name evidence="2" type="ORF">SAMN04488130_101477</name>
</gene>
<sequence length="144" mass="16651">MKKALLLFLVLFNMLAFGQNTPKENIKYVKIAQKKCLKKTGYQIVFKELVSDSRCPDGVTCIWAGEASAIVSVYRDSKLIEDNTMVFSMKNIEENKKWFSKYLPKKQSKIKNVGVFPYPKQGVVVDKKDYYIKIGYIKYVATER</sequence>
<accession>A0A1H5SYL1</accession>
<dbReference type="Proteomes" id="UP000236737">
    <property type="component" value="Unassembled WGS sequence"/>
</dbReference>
<reference evidence="3" key="1">
    <citation type="submission" date="2016-10" db="EMBL/GenBank/DDBJ databases">
        <authorList>
            <person name="Varghese N."/>
            <person name="Submissions S."/>
        </authorList>
    </citation>
    <scope>NUCLEOTIDE SEQUENCE [LARGE SCALE GENOMIC DNA]</scope>
    <source>
        <strain evidence="3">CGMCC 1.9230</strain>
    </source>
</reference>
<keyword evidence="1" id="KW-0732">Signal</keyword>
<name>A0A1H5SYL1_9FLAO</name>